<evidence type="ECO:0000256" key="2">
    <source>
        <dbReference type="ARBA" id="ARBA00004651"/>
    </source>
</evidence>
<evidence type="ECO:0000256" key="6">
    <source>
        <dbReference type="ARBA" id="ARBA00022679"/>
    </source>
</evidence>
<keyword evidence="18" id="KW-1185">Reference proteome</keyword>
<sequence>MNRFGFGKWTLQKKMTLLLVVFILIPLTLFGYLFSGSSNRFVSKRTDQETSQVLSLVKQNVDQMLKEYETQLKTIYDNEDVISELSRIGRGGAESADNADTINRFLRNFLRGKEDLDSIYLYTADRQVYFADFKGSNFFFSQFQLHPEWQRTAELAGGRAVWLPTYVLPANRYLPQATQYFLLGMQVKNVTDVMQTLGTVYMNVKISALDRLIQGVDVSPRGMLFLADGEGHVLWHRNPEAYPVKLAEIPFYQDLMKRKTASSTQELNGNLYRVSLVQSDYNHWYYMSLIPQSDLNEQSRDLRKFLLVTLIAFGGSFVLLAWLTSRYITRPVRQMALAMKQIHKDNLGFRQPATSADEIGMLQTSFNSMRGRITDLIQEVRIVSDKEKEAEVRALQAQINPHFVYNSLDTINWMAIERGETDISTMITALSDIMRYAIRPGEQWVTLEEELKWASDYAYLQKMRFEDRFEITFDAEPDLLACKVPRLFLQPYLENSILHGMEHVEEGGLIAVTVMRDLATGGLRVVLADNGEGIPNEELQDIVHRRSKGIGIYNLDDRLKLEFGPEYGVTIQSSPETGTSITILLPAIDKIRQQDSTTALSSEGG</sequence>
<dbReference type="PROSITE" id="PS50885">
    <property type="entry name" value="HAMP"/>
    <property type="match status" value="1"/>
</dbReference>
<gene>
    <name evidence="17" type="ORF">EAV92_13310</name>
</gene>
<dbReference type="SUPFAM" id="SSF55874">
    <property type="entry name" value="ATPase domain of HSP90 chaperone/DNA topoisomerase II/histidine kinase"/>
    <property type="match status" value="1"/>
</dbReference>
<dbReference type="InterPro" id="IPR005467">
    <property type="entry name" value="His_kinase_dom"/>
</dbReference>
<feature type="domain" description="Histidine kinase" evidence="15">
    <location>
        <begin position="489"/>
        <end position="589"/>
    </location>
</feature>
<keyword evidence="7 14" id="KW-0812">Transmembrane</keyword>
<reference evidence="17 18" key="1">
    <citation type="submission" date="2018-10" db="EMBL/GenBank/DDBJ databases">
        <title>Genome Sequence of Cohnella sp.</title>
        <authorList>
            <person name="Srinivasan S."/>
            <person name="Kim M.K."/>
        </authorList>
    </citation>
    <scope>NUCLEOTIDE SEQUENCE [LARGE SCALE GENOMIC DNA]</scope>
    <source>
        <strain evidence="17 18">18JY8-7</strain>
    </source>
</reference>
<evidence type="ECO:0000256" key="11">
    <source>
        <dbReference type="ARBA" id="ARBA00022989"/>
    </source>
</evidence>
<keyword evidence="10" id="KW-0067">ATP-binding</keyword>
<accession>A0A3G3JYY6</accession>
<keyword evidence="9 17" id="KW-0418">Kinase</keyword>
<evidence type="ECO:0000256" key="5">
    <source>
        <dbReference type="ARBA" id="ARBA00022553"/>
    </source>
</evidence>
<dbReference type="InterPro" id="IPR033479">
    <property type="entry name" value="dCache_1"/>
</dbReference>
<proteinExistence type="predicted"/>
<evidence type="ECO:0000259" key="15">
    <source>
        <dbReference type="PROSITE" id="PS50109"/>
    </source>
</evidence>
<dbReference type="CDD" id="cd06225">
    <property type="entry name" value="HAMP"/>
    <property type="match status" value="1"/>
</dbReference>
<name>A0A3G3JYY6_9BACL</name>
<dbReference type="InterPro" id="IPR003594">
    <property type="entry name" value="HATPase_dom"/>
</dbReference>
<dbReference type="Pfam" id="PF02743">
    <property type="entry name" value="dCache_1"/>
    <property type="match status" value="1"/>
</dbReference>
<evidence type="ECO:0000259" key="16">
    <source>
        <dbReference type="PROSITE" id="PS50885"/>
    </source>
</evidence>
<dbReference type="Pfam" id="PF02518">
    <property type="entry name" value="HATPase_c"/>
    <property type="match status" value="1"/>
</dbReference>
<dbReference type="Gene3D" id="3.30.565.10">
    <property type="entry name" value="Histidine kinase-like ATPase, C-terminal domain"/>
    <property type="match status" value="1"/>
</dbReference>
<keyword evidence="5" id="KW-0597">Phosphoprotein</keyword>
<evidence type="ECO:0000256" key="13">
    <source>
        <dbReference type="ARBA" id="ARBA00023136"/>
    </source>
</evidence>
<feature type="domain" description="HAMP" evidence="16">
    <location>
        <begin position="326"/>
        <end position="378"/>
    </location>
</feature>
<evidence type="ECO:0000256" key="10">
    <source>
        <dbReference type="ARBA" id="ARBA00022840"/>
    </source>
</evidence>
<dbReference type="InterPro" id="IPR010559">
    <property type="entry name" value="Sig_transdc_His_kin_internal"/>
</dbReference>
<dbReference type="Gene3D" id="6.10.340.10">
    <property type="match status" value="1"/>
</dbReference>
<dbReference type="SUPFAM" id="SSF158472">
    <property type="entry name" value="HAMP domain-like"/>
    <property type="match status" value="1"/>
</dbReference>
<dbReference type="InterPro" id="IPR050640">
    <property type="entry name" value="Bact_2-comp_sensor_kinase"/>
</dbReference>
<evidence type="ECO:0000256" key="1">
    <source>
        <dbReference type="ARBA" id="ARBA00000085"/>
    </source>
</evidence>
<dbReference type="InterPro" id="IPR003660">
    <property type="entry name" value="HAMP_dom"/>
</dbReference>
<evidence type="ECO:0000256" key="4">
    <source>
        <dbReference type="ARBA" id="ARBA00022475"/>
    </source>
</evidence>
<dbReference type="SMART" id="SM00304">
    <property type="entry name" value="HAMP"/>
    <property type="match status" value="1"/>
</dbReference>
<dbReference type="PROSITE" id="PS50109">
    <property type="entry name" value="HIS_KIN"/>
    <property type="match status" value="1"/>
</dbReference>
<evidence type="ECO:0000256" key="8">
    <source>
        <dbReference type="ARBA" id="ARBA00022741"/>
    </source>
</evidence>
<keyword evidence="4" id="KW-1003">Cell membrane</keyword>
<feature type="transmembrane region" description="Helical" evidence="14">
    <location>
        <begin position="15"/>
        <end position="35"/>
    </location>
</feature>
<keyword evidence="11 14" id="KW-1133">Transmembrane helix</keyword>
<dbReference type="RefSeq" id="WP_123041550.1">
    <property type="nucleotide sequence ID" value="NZ_CP033433.1"/>
</dbReference>
<dbReference type="Proteomes" id="UP000269097">
    <property type="component" value="Chromosome"/>
</dbReference>
<dbReference type="Pfam" id="PF06580">
    <property type="entry name" value="His_kinase"/>
    <property type="match status" value="1"/>
</dbReference>
<keyword evidence="8" id="KW-0547">Nucleotide-binding</keyword>
<keyword evidence="12" id="KW-0902">Two-component regulatory system</keyword>
<dbReference type="KEGG" id="coh:EAV92_13310"/>
<dbReference type="EMBL" id="CP033433">
    <property type="protein sequence ID" value="AYQ73468.1"/>
    <property type="molecule type" value="Genomic_DNA"/>
</dbReference>
<evidence type="ECO:0000256" key="7">
    <source>
        <dbReference type="ARBA" id="ARBA00022692"/>
    </source>
</evidence>
<comment type="subcellular location">
    <subcellularLocation>
        <location evidence="2">Cell membrane</location>
        <topology evidence="2">Multi-pass membrane protein</topology>
    </subcellularLocation>
</comment>
<dbReference type="AlphaFoldDB" id="A0A3G3JYY6"/>
<dbReference type="EC" id="2.7.13.3" evidence="3"/>
<dbReference type="GO" id="GO:0005524">
    <property type="term" value="F:ATP binding"/>
    <property type="evidence" value="ECO:0007669"/>
    <property type="project" value="UniProtKB-KW"/>
</dbReference>
<evidence type="ECO:0000256" key="12">
    <source>
        <dbReference type="ARBA" id="ARBA00023012"/>
    </source>
</evidence>
<evidence type="ECO:0000256" key="9">
    <source>
        <dbReference type="ARBA" id="ARBA00022777"/>
    </source>
</evidence>
<evidence type="ECO:0000313" key="18">
    <source>
        <dbReference type="Proteomes" id="UP000269097"/>
    </source>
</evidence>
<evidence type="ECO:0000256" key="3">
    <source>
        <dbReference type="ARBA" id="ARBA00012438"/>
    </source>
</evidence>
<dbReference type="PANTHER" id="PTHR34220:SF7">
    <property type="entry name" value="SENSOR HISTIDINE KINASE YPDA"/>
    <property type="match status" value="1"/>
</dbReference>
<dbReference type="Pfam" id="PF00672">
    <property type="entry name" value="HAMP"/>
    <property type="match status" value="1"/>
</dbReference>
<keyword evidence="6" id="KW-0808">Transferase</keyword>
<evidence type="ECO:0000313" key="17">
    <source>
        <dbReference type="EMBL" id="AYQ73468.1"/>
    </source>
</evidence>
<organism evidence="17 18">
    <name type="scientific">Cohnella candidum</name>
    <dbReference type="NCBI Taxonomy" id="2674991"/>
    <lineage>
        <taxon>Bacteria</taxon>
        <taxon>Bacillati</taxon>
        <taxon>Bacillota</taxon>
        <taxon>Bacilli</taxon>
        <taxon>Bacillales</taxon>
        <taxon>Paenibacillaceae</taxon>
        <taxon>Cohnella</taxon>
    </lineage>
</organism>
<dbReference type="PANTHER" id="PTHR34220">
    <property type="entry name" value="SENSOR HISTIDINE KINASE YPDA"/>
    <property type="match status" value="1"/>
</dbReference>
<comment type="catalytic activity">
    <reaction evidence="1">
        <text>ATP + protein L-histidine = ADP + protein N-phospho-L-histidine.</text>
        <dbReference type="EC" id="2.7.13.3"/>
    </reaction>
</comment>
<feature type="transmembrane region" description="Helical" evidence="14">
    <location>
        <begin position="305"/>
        <end position="323"/>
    </location>
</feature>
<dbReference type="GO" id="GO:0000155">
    <property type="term" value="F:phosphorelay sensor kinase activity"/>
    <property type="evidence" value="ECO:0007669"/>
    <property type="project" value="InterPro"/>
</dbReference>
<evidence type="ECO:0000256" key="14">
    <source>
        <dbReference type="SAM" id="Phobius"/>
    </source>
</evidence>
<keyword evidence="13 14" id="KW-0472">Membrane</keyword>
<dbReference type="GO" id="GO:0005886">
    <property type="term" value="C:plasma membrane"/>
    <property type="evidence" value="ECO:0007669"/>
    <property type="project" value="UniProtKB-SubCell"/>
</dbReference>
<dbReference type="InterPro" id="IPR036890">
    <property type="entry name" value="HATPase_C_sf"/>
</dbReference>
<dbReference type="Gene3D" id="3.30.450.20">
    <property type="entry name" value="PAS domain"/>
    <property type="match status" value="2"/>
</dbReference>
<protein>
    <recommendedName>
        <fullName evidence="3">histidine kinase</fullName>
        <ecNumber evidence="3">2.7.13.3</ecNumber>
    </recommendedName>
</protein>